<evidence type="ECO:0000256" key="4">
    <source>
        <dbReference type="ARBA" id="ARBA00022771"/>
    </source>
</evidence>
<feature type="domain" description="RING-type" evidence="10">
    <location>
        <begin position="16"/>
        <end position="58"/>
    </location>
</feature>
<dbReference type="GeneTree" id="ENSGT01030000234669"/>
<comment type="function">
    <text evidence="6">Neurotoxin that produces dose-dependent hypolocomotion and hyperalgesia in mice. May directly act on the central nervous system, as it is 6500-fold more potent when administered intracerebroventricularly than intraperitoneal.</text>
</comment>
<dbReference type="Gene3D" id="3.30.160.60">
    <property type="entry name" value="Classic Zinc Finger"/>
    <property type="match status" value="1"/>
</dbReference>
<feature type="region of interest" description="Disordered" evidence="9">
    <location>
        <begin position="118"/>
        <end position="164"/>
    </location>
</feature>
<evidence type="ECO:0000256" key="1">
    <source>
        <dbReference type="ARBA" id="ARBA00009651"/>
    </source>
</evidence>
<dbReference type="SUPFAM" id="SSF49899">
    <property type="entry name" value="Concanavalin A-like lectins/glucanases"/>
    <property type="match status" value="1"/>
</dbReference>
<keyword evidence="5" id="KW-0862">Zinc</keyword>
<evidence type="ECO:0000313" key="13">
    <source>
        <dbReference type="Proteomes" id="UP000694421"/>
    </source>
</evidence>
<keyword evidence="8" id="KW-0175">Coiled coil</keyword>
<evidence type="ECO:0000259" key="10">
    <source>
        <dbReference type="PROSITE" id="PS50089"/>
    </source>
</evidence>
<dbReference type="InterPro" id="IPR001870">
    <property type="entry name" value="B30.2/SPRY"/>
</dbReference>
<evidence type="ECO:0000256" key="3">
    <source>
        <dbReference type="ARBA" id="ARBA00022723"/>
    </source>
</evidence>
<dbReference type="PANTHER" id="PTHR24103">
    <property type="entry name" value="E3 UBIQUITIN-PROTEIN LIGASE TRIM"/>
    <property type="match status" value="1"/>
</dbReference>
<dbReference type="Gene3D" id="2.60.120.920">
    <property type="match status" value="2"/>
</dbReference>
<feature type="coiled-coil region" evidence="8">
    <location>
        <begin position="239"/>
        <end position="301"/>
    </location>
</feature>
<dbReference type="InterPro" id="IPR050143">
    <property type="entry name" value="TRIM/RBCC"/>
</dbReference>
<dbReference type="SUPFAM" id="SSF57850">
    <property type="entry name" value="RING/U-box"/>
    <property type="match status" value="2"/>
</dbReference>
<evidence type="ECO:0000259" key="11">
    <source>
        <dbReference type="PROSITE" id="PS50188"/>
    </source>
</evidence>
<dbReference type="SUPFAM" id="SSF57845">
    <property type="entry name" value="B-box zinc-binding domain"/>
    <property type="match status" value="1"/>
</dbReference>
<dbReference type="Pfam" id="PF13765">
    <property type="entry name" value="PRY"/>
    <property type="match status" value="1"/>
</dbReference>
<dbReference type="InterPro" id="IPR006574">
    <property type="entry name" value="PRY"/>
</dbReference>
<keyword evidence="2" id="KW-0528">Neurotoxin</keyword>
<evidence type="ECO:0000256" key="5">
    <source>
        <dbReference type="ARBA" id="ARBA00022833"/>
    </source>
</evidence>
<keyword evidence="4 7" id="KW-0863">Zinc-finger</keyword>
<feature type="compositionally biased region" description="Acidic residues" evidence="9">
    <location>
        <begin position="466"/>
        <end position="486"/>
    </location>
</feature>
<accession>A0A8D0BPM9</accession>
<feature type="domain" description="B30.2/SPRY" evidence="11">
    <location>
        <begin position="508"/>
        <end position="706"/>
    </location>
</feature>
<dbReference type="InterPro" id="IPR027370">
    <property type="entry name" value="Znf-RING_euk"/>
</dbReference>
<keyword evidence="13" id="KW-1185">Reference proteome</keyword>
<dbReference type="InterPro" id="IPR003879">
    <property type="entry name" value="Butyrophylin_SPRY"/>
</dbReference>
<dbReference type="InterPro" id="IPR003877">
    <property type="entry name" value="SPRY_dom"/>
</dbReference>
<comment type="similarity">
    <text evidence="1">Belongs to the ohanin/vespryn family.</text>
</comment>
<feature type="domain" description="RING-type" evidence="10">
    <location>
        <begin position="173"/>
        <end position="216"/>
    </location>
</feature>
<keyword evidence="2" id="KW-0800">Toxin</keyword>
<dbReference type="PROSITE" id="PS50188">
    <property type="entry name" value="B302_SPRY"/>
    <property type="match status" value="1"/>
</dbReference>
<dbReference type="SMART" id="SM00449">
    <property type="entry name" value="SPRY"/>
    <property type="match status" value="1"/>
</dbReference>
<dbReference type="Gene3D" id="3.30.40.10">
    <property type="entry name" value="Zinc/RING finger domain, C3HC4 (zinc finger)"/>
    <property type="match status" value="2"/>
</dbReference>
<dbReference type="Pfam" id="PF00622">
    <property type="entry name" value="SPRY"/>
    <property type="match status" value="1"/>
</dbReference>
<dbReference type="SMART" id="SM00184">
    <property type="entry name" value="RING"/>
    <property type="match status" value="2"/>
</dbReference>
<dbReference type="OMA" id="YCEDHEE"/>
<dbReference type="AlphaFoldDB" id="A0A8D0BPM9"/>
<reference evidence="12" key="1">
    <citation type="submission" date="2025-08" db="UniProtKB">
        <authorList>
            <consortium name="Ensembl"/>
        </authorList>
    </citation>
    <scope>IDENTIFICATION</scope>
</reference>
<feature type="compositionally biased region" description="Polar residues" evidence="9">
    <location>
        <begin position="139"/>
        <end position="164"/>
    </location>
</feature>
<evidence type="ECO:0000256" key="8">
    <source>
        <dbReference type="SAM" id="Coils"/>
    </source>
</evidence>
<dbReference type="Pfam" id="PF13445">
    <property type="entry name" value="zf-RING_UBOX"/>
    <property type="match status" value="1"/>
</dbReference>
<evidence type="ECO:0000256" key="7">
    <source>
        <dbReference type="PROSITE-ProRule" id="PRU00175"/>
    </source>
</evidence>
<evidence type="ECO:0000256" key="2">
    <source>
        <dbReference type="ARBA" id="ARBA00022699"/>
    </source>
</evidence>
<dbReference type="InterPro" id="IPR013320">
    <property type="entry name" value="ConA-like_dom_sf"/>
</dbReference>
<proteinExistence type="inferred from homology"/>
<evidence type="ECO:0000256" key="6">
    <source>
        <dbReference type="ARBA" id="ARBA00034460"/>
    </source>
</evidence>
<evidence type="ECO:0000256" key="9">
    <source>
        <dbReference type="SAM" id="MobiDB-lite"/>
    </source>
</evidence>
<feature type="compositionally biased region" description="Basic and acidic residues" evidence="9">
    <location>
        <begin position="120"/>
        <end position="130"/>
    </location>
</feature>
<name>A0A8D0BPM9_SALMN</name>
<keyword evidence="3" id="KW-0479">Metal-binding</keyword>
<dbReference type="InterPro" id="IPR001841">
    <property type="entry name" value="Znf_RING"/>
</dbReference>
<dbReference type="Pfam" id="PF15227">
    <property type="entry name" value="zf-C3HC4_4"/>
    <property type="match status" value="1"/>
</dbReference>
<dbReference type="InterPro" id="IPR043136">
    <property type="entry name" value="B30.2/SPRY_sf"/>
</dbReference>
<dbReference type="GO" id="GO:0008270">
    <property type="term" value="F:zinc ion binding"/>
    <property type="evidence" value="ECO:0007669"/>
    <property type="project" value="UniProtKB-KW"/>
</dbReference>
<dbReference type="PROSITE" id="PS50089">
    <property type="entry name" value="ZF_RING_2"/>
    <property type="match status" value="2"/>
</dbReference>
<organism evidence="12 13">
    <name type="scientific">Salvator merianae</name>
    <name type="common">Argentine black and white tegu</name>
    <name type="synonym">Tupinambis merianae</name>
    <dbReference type="NCBI Taxonomy" id="96440"/>
    <lineage>
        <taxon>Eukaryota</taxon>
        <taxon>Metazoa</taxon>
        <taxon>Chordata</taxon>
        <taxon>Craniata</taxon>
        <taxon>Vertebrata</taxon>
        <taxon>Euteleostomi</taxon>
        <taxon>Lepidosauria</taxon>
        <taxon>Squamata</taxon>
        <taxon>Bifurcata</taxon>
        <taxon>Unidentata</taxon>
        <taxon>Episquamata</taxon>
        <taxon>Laterata</taxon>
        <taxon>Teiioidea</taxon>
        <taxon>Teiidae</taxon>
        <taxon>Salvator</taxon>
    </lineage>
</organism>
<evidence type="ECO:0000313" key="12">
    <source>
        <dbReference type="Ensembl" id="ENSSMRP00000011145.1"/>
    </source>
</evidence>
<sequence length="706" mass="80076">MAAAVPLEAPCEAITCPVCNEFFSNPMLLDCGHSFCNACLLQLWGYSEPETLPSCPQCGKTFQEESLRPNEQLAKLVETAGRREKEREAEEGGAVCEKHQERLQPFSEDDPTLTCQGCHSSEEHDAHDGASVEEAAQGSKVSQAEPSNNTDLETPQIASSDLTSPDVQQQATCPLCKDYLTDPLTLNCGHNVCRLCITKHRESIKKLGFFKCPFCKNKTPKKDLRQNWQLANIVEQVKALDLNTYKENIEAQLASLEKEKDILESQMRSEEQQSRGSLAQLETEKENVQFAFERLQEFLEDKKRHCLMQLSKLEDDIMERQKKNGVRLSEEISSLSNLITEMRTEMQLADSSMNLQSLKDLSRFEKKGTRHAMDLAPWVQEKIQTCSLKNSALEKTMRTFKEVLVDTLDKDSPDYVLIKAPLDKMYKGFPLLERNKVSVTLDPKTADPELIVSKDLKSVRSKESLEEYLTDDDENYFDSSDEEGDNPEPMYSDDLGQLLAGDPGEVPPSLSILPKDLEQFPPASAQKLQQEESVDPSQLLLYDFDDPEQVLSISSSRENTSCIFGQERFTSGAHWWEVEVEVDEDEDEDAEKNLFETENSEWVVGVARESVMEEMFNLHSPRNGFWAIGKESDTSKVYAFTNHRPTRLSLKSELRKIRVCLDYEGRSVIFFNAETDTLLFTFSSASFAGEPLRPYFFLYGDVVIRC</sequence>
<reference evidence="12" key="2">
    <citation type="submission" date="2025-09" db="UniProtKB">
        <authorList>
            <consortium name="Ensembl"/>
        </authorList>
    </citation>
    <scope>IDENTIFICATION</scope>
</reference>
<protein>
    <submittedName>
        <fullName evidence="12">Uncharacterized protein</fullName>
    </submittedName>
</protein>
<dbReference type="Proteomes" id="UP000694421">
    <property type="component" value="Unplaced"/>
</dbReference>
<dbReference type="PROSITE" id="PS00518">
    <property type="entry name" value="ZF_RING_1"/>
    <property type="match status" value="2"/>
</dbReference>
<dbReference type="InterPro" id="IPR017907">
    <property type="entry name" value="Znf_RING_CS"/>
</dbReference>
<dbReference type="Ensembl" id="ENSSMRT00000012973.1">
    <property type="protein sequence ID" value="ENSSMRP00000011145.1"/>
    <property type="gene ID" value="ENSSMRG00000008767.1"/>
</dbReference>
<dbReference type="PRINTS" id="PR01407">
    <property type="entry name" value="BUTYPHLNCDUF"/>
</dbReference>
<feature type="region of interest" description="Disordered" evidence="9">
    <location>
        <begin position="462"/>
        <end position="515"/>
    </location>
</feature>
<dbReference type="InterPro" id="IPR013083">
    <property type="entry name" value="Znf_RING/FYVE/PHD"/>
</dbReference>